<sequence>MAALSKLGMIPCSWKPVMLGYPCRAFNHSCHPNVFMYTVGKLCVRDASYNFGMTSCSRDGIIQGYPSRTFSHACNPSMFYVHAWRC</sequence>
<protein>
    <recommendedName>
        <fullName evidence="3">SET domain-containing protein</fullName>
    </recommendedName>
</protein>
<dbReference type="EMBL" id="FN649735">
    <property type="protein sequence ID" value="CBN75283.1"/>
    <property type="molecule type" value="Genomic_DNA"/>
</dbReference>
<keyword evidence="2" id="KW-1185">Reference proteome</keyword>
<dbReference type="SUPFAM" id="SSF82199">
    <property type="entry name" value="SET domain"/>
    <property type="match status" value="1"/>
</dbReference>
<evidence type="ECO:0008006" key="3">
    <source>
        <dbReference type="Google" id="ProtNLM"/>
    </source>
</evidence>
<reference evidence="1 2" key="1">
    <citation type="journal article" date="2010" name="Nature">
        <title>The Ectocarpus genome and the independent evolution of multicellularity in brown algae.</title>
        <authorList>
            <person name="Cock J.M."/>
            <person name="Sterck L."/>
            <person name="Rouze P."/>
            <person name="Scornet D."/>
            <person name="Allen A.E."/>
            <person name="Amoutzias G."/>
            <person name="Anthouard V."/>
            <person name="Artiguenave F."/>
            <person name="Aury J.M."/>
            <person name="Badger J.H."/>
            <person name="Beszteri B."/>
            <person name="Billiau K."/>
            <person name="Bonnet E."/>
            <person name="Bothwell J.H."/>
            <person name="Bowler C."/>
            <person name="Boyen C."/>
            <person name="Brownlee C."/>
            <person name="Carrano C.J."/>
            <person name="Charrier B."/>
            <person name="Cho G.Y."/>
            <person name="Coelho S.M."/>
            <person name="Collen J."/>
            <person name="Corre E."/>
            <person name="Da Silva C."/>
            <person name="Delage L."/>
            <person name="Delaroque N."/>
            <person name="Dittami S.M."/>
            <person name="Doulbeau S."/>
            <person name="Elias M."/>
            <person name="Farnham G."/>
            <person name="Gachon C.M."/>
            <person name="Gschloessl B."/>
            <person name="Heesch S."/>
            <person name="Jabbari K."/>
            <person name="Jubin C."/>
            <person name="Kawai H."/>
            <person name="Kimura K."/>
            <person name="Kloareg B."/>
            <person name="Kupper F.C."/>
            <person name="Lang D."/>
            <person name="Le Bail A."/>
            <person name="Leblanc C."/>
            <person name="Lerouge P."/>
            <person name="Lohr M."/>
            <person name="Lopez P.J."/>
            <person name="Martens C."/>
            <person name="Maumus F."/>
            <person name="Michel G."/>
            <person name="Miranda-Saavedra D."/>
            <person name="Morales J."/>
            <person name="Moreau H."/>
            <person name="Motomura T."/>
            <person name="Nagasato C."/>
            <person name="Napoli C.A."/>
            <person name="Nelson D.R."/>
            <person name="Nyvall-Collen P."/>
            <person name="Peters A.F."/>
            <person name="Pommier C."/>
            <person name="Potin P."/>
            <person name="Poulain J."/>
            <person name="Quesneville H."/>
            <person name="Read B."/>
            <person name="Rensing S.A."/>
            <person name="Ritter A."/>
            <person name="Rousvoal S."/>
            <person name="Samanta M."/>
            <person name="Samson G."/>
            <person name="Schroeder D.C."/>
            <person name="Segurens B."/>
            <person name="Strittmatter M."/>
            <person name="Tonon T."/>
            <person name="Tregear J.W."/>
            <person name="Valentin K."/>
            <person name="von Dassow P."/>
            <person name="Yamagishi T."/>
            <person name="Van de Peer Y."/>
            <person name="Wincker P."/>
        </authorList>
    </citation>
    <scope>NUCLEOTIDE SEQUENCE [LARGE SCALE GENOMIC DNA]</scope>
    <source>
        <strain evidence="2">Ec32 / CCAP1310/4</strain>
    </source>
</reference>
<dbReference type="InParanoid" id="D8LST3"/>
<dbReference type="AlphaFoldDB" id="D8LST3"/>
<dbReference type="EMBL" id="FN648992">
    <property type="protein sequence ID" value="CBN75283.1"/>
    <property type="molecule type" value="Genomic_DNA"/>
</dbReference>
<dbReference type="InterPro" id="IPR046341">
    <property type="entry name" value="SET_dom_sf"/>
</dbReference>
<proteinExistence type="predicted"/>
<evidence type="ECO:0000313" key="2">
    <source>
        <dbReference type="Proteomes" id="UP000002630"/>
    </source>
</evidence>
<gene>
    <name evidence="1" type="ORF">Esi_0076_0094</name>
</gene>
<name>D8LST3_ECTSI</name>
<accession>D8LST3</accession>
<organism evidence="1 2">
    <name type="scientific">Ectocarpus siliculosus</name>
    <name type="common">Brown alga</name>
    <name type="synonym">Conferva siliculosa</name>
    <dbReference type="NCBI Taxonomy" id="2880"/>
    <lineage>
        <taxon>Eukaryota</taxon>
        <taxon>Sar</taxon>
        <taxon>Stramenopiles</taxon>
        <taxon>Ochrophyta</taxon>
        <taxon>PX clade</taxon>
        <taxon>Phaeophyceae</taxon>
        <taxon>Ectocarpales</taxon>
        <taxon>Ectocarpaceae</taxon>
        <taxon>Ectocarpus</taxon>
    </lineage>
</organism>
<evidence type="ECO:0000313" key="1">
    <source>
        <dbReference type="EMBL" id="CBN75283.1"/>
    </source>
</evidence>
<dbReference type="Proteomes" id="UP000002630">
    <property type="component" value="Linkage Group LG10"/>
</dbReference>